<gene>
    <name evidence="3" type="ORF">JBS370_LOCUS29994</name>
    <name evidence="2" type="ORF">ZHD862_LOCUS36644</name>
</gene>
<dbReference type="Proteomes" id="UP000663864">
    <property type="component" value="Unassembled WGS sequence"/>
</dbReference>
<dbReference type="PROSITE" id="PS50238">
    <property type="entry name" value="RHOGAP"/>
    <property type="match status" value="1"/>
</dbReference>
<dbReference type="AlphaFoldDB" id="A0A819SUF3"/>
<evidence type="ECO:0000259" key="1">
    <source>
        <dbReference type="PROSITE" id="PS50238"/>
    </source>
</evidence>
<feature type="domain" description="Rho-GAP" evidence="1">
    <location>
        <begin position="1"/>
        <end position="77"/>
    </location>
</feature>
<dbReference type="GO" id="GO:0007165">
    <property type="term" value="P:signal transduction"/>
    <property type="evidence" value="ECO:0007669"/>
    <property type="project" value="InterPro"/>
</dbReference>
<comment type="caution">
    <text evidence="3">The sequence shown here is derived from an EMBL/GenBank/DDBJ whole genome shotgun (WGS) entry which is preliminary data.</text>
</comment>
<accession>A0A819SUF3</accession>
<dbReference type="EMBL" id="CAJNOT010006135">
    <property type="protein sequence ID" value="CAF1482942.1"/>
    <property type="molecule type" value="Genomic_DNA"/>
</dbReference>
<evidence type="ECO:0000313" key="2">
    <source>
        <dbReference type="EMBL" id="CAF1482942.1"/>
    </source>
</evidence>
<name>A0A819SUF3_9BILA</name>
<dbReference type="SUPFAM" id="SSF48350">
    <property type="entry name" value="GTPase activation domain, GAP"/>
    <property type="match status" value="1"/>
</dbReference>
<dbReference type="Gene3D" id="1.10.555.10">
    <property type="entry name" value="Rho GTPase activation protein"/>
    <property type="match status" value="1"/>
</dbReference>
<organism evidence="3 4">
    <name type="scientific">Rotaria sordida</name>
    <dbReference type="NCBI Taxonomy" id="392033"/>
    <lineage>
        <taxon>Eukaryota</taxon>
        <taxon>Metazoa</taxon>
        <taxon>Spiralia</taxon>
        <taxon>Gnathifera</taxon>
        <taxon>Rotifera</taxon>
        <taxon>Eurotatoria</taxon>
        <taxon>Bdelloidea</taxon>
        <taxon>Philodinida</taxon>
        <taxon>Philodinidae</taxon>
        <taxon>Rotaria</taxon>
    </lineage>
</organism>
<dbReference type="InterPro" id="IPR008936">
    <property type="entry name" value="Rho_GTPase_activation_prot"/>
</dbReference>
<proteinExistence type="predicted"/>
<dbReference type="Proteomes" id="UP000663836">
    <property type="component" value="Unassembled WGS sequence"/>
</dbReference>
<dbReference type="InterPro" id="IPR000198">
    <property type="entry name" value="RhoGAP_dom"/>
</dbReference>
<reference evidence="3" key="1">
    <citation type="submission" date="2021-02" db="EMBL/GenBank/DDBJ databases">
        <authorList>
            <person name="Nowell W R."/>
        </authorList>
    </citation>
    <scope>NUCLEOTIDE SEQUENCE</scope>
</reference>
<protein>
    <recommendedName>
        <fullName evidence="1">Rho-GAP domain-containing protein</fullName>
    </recommendedName>
</protein>
<sequence length="77" mass="9093">MYNESLLFTFQCAIILLFDENRFVFHLLLSFLNDMSKHLKTNSISSINFATCFTLTLFLFDNFNRISSIDMPDLREI</sequence>
<evidence type="ECO:0000313" key="3">
    <source>
        <dbReference type="EMBL" id="CAF4068224.1"/>
    </source>
</evidence>
<dbReference type="EMBL" id="CAJOBD010006714">
    <property type="protein sequence ID" value="CAF4068224.1"/>
    <property type="molecule type" value="Genomic_DNA"/>
</dbReference>
<evidence type="ECO:0000313" key="4">
    <source>
        <dbReference type="Proteomes" id="UP000663836"/>
    </source>
</evidence>